<comment type="caution">
    <text evidence="1">The sequence shown here is derived from an EMBL/GenBank/DDBJ whole genome shotgun (WGS) entry which is preliminary data.</text>
</comment>
<keyword evidence="2" id="KW-1185">Reference proteome</keyword>
<evidence type="ECO:0000313" key="1">
    <source>
        <dbReference type="EMBL" id="EHK40318.1"/>
    </source>
</evidence>
<proteinExistence type="predicted"/>
<reference evidence="1 2" key="1">
    <citation type="journal article" date="2011" name="Genome Biol.">
        <title>Comparative genome sequence analysis underscores mycoparasitism as the ancestral life style of Trichoderma.</title>
        <authorList>
            <person name="Kubicek C.P."/>
            <person name="Herrera-Estrella A."/>
            <person name="Seidl-Seiboth V."/>
            <person name="Martinez D.A."/>
            <person name="Druzhinina I.S."/>
            <person name="Thon M."/>
            <person name="Zeilinger S."/>
            <person name="Casas-Flores S."/>
            <person name="Horwitz B.A."/>
            <person name="Mukherjee P.K."/>
            <person name="Mukherjee M."/>
            <person name="Kredics L."/>
            <person name="Alcaraz L.D."/>
            <person name="Aerts A."/>
            <person name="Antal Z."/>
            <person name="Atanasova L."/>
            <person name="Cervantes-Badillo M.G."/>
            <person name="Challacombe J."/>
            <person name="Chertkov O."/>
            <person name="McCluskey K."/>
            <person name="Coulpier F."/>
            <person name="Deshpande N."/>
            <person name="von Doehren H."/>
            <person name="Ebbole D.J."/>
            <person name="Esquivel-Naranjo E.U."/>
            <person name="Fekete E."/>
            <person name="Flipphi M."/>
            <person name="Glaser F."/>
            <person name="Gomez-Rodriguez E.Y."/>
            <person name="Gruber S."/>
            <person name="Han C."/>
            <person name="Henrissat B."/>
            <person name="Hermosa R."/>
            <person name="Hernandez-Onate M."/>
            <person name="Karaffa L."/>
            <person name="Kosti I."/>
            <person name="Le Crom S."/>
            <person name="Lindquist E."/>
            <person name="Lucas S."/>
            <person name="Luebeck M."/>
            <person name="Luebeck P.S."/>
            <person name="Margeot A."/>
            <person name="Metz B."/>
            <person name="Misra M."/>
            <person name="Nevalainen H."/>
            <person name="Omann M."/>
            <person name="Packer N."/>
            <person name="Perrone G."/>
            <person name="Uresti-Rivera E.E."/>
            <person name="Salamov A."/>
            <person name="Schmoll M."/>
            <person name="Seiboth B."/>
            <person name="Shapiro H."/>
            <person name="Sukno S."/>
            <person name="Tamayo-Ramos J.A."/>
            <person name="Tisch D."/>
            <person name="Wiest A."/>
            <person name="Wilkinson H.H."/>
            <person name="Zhang M."/>
            <person name="Coutinho P.M."/>
            <person name="Kenerley C.M."/>
            <person name="Monte E."/>
            <person name="Baker S.E."/>
            <person name="Grigoriev I.V."/>
        </authorList>
    </citation>
    <scope>NUCLEOTIDE SEQUENCE [LARGE SCALE GENOMIC DNA]</scope>
    <source>
        <strain evidence="2">ATCC 20476 / IMI 206040</strain>
    </source>
</reference>
<dbReference type="Proteomes" id="UP000005426">
    <property type="component" value="Unassembled WGS sequence"/>
</dbReference>
<sequence length="165" mass="18371">MSAASLRTTIRTSEQELAIHTLSWAIRNSTHIYKVFNLFFLYFEMRNPNGLCSSVVGNETQGSCRQRENRKPSAMRSGSVMHVTTLLPLCNTNASTAAGLQHHTIYMRRALPTWTLAATAEMQSHLLLQQTPPSWASACRHAITNPALTGIDQRNSSFSQYNTTA</sequence>
<accession>G9P9J6</accession>
<dbReference type="EMBL" id="ABDG02000028">
    <property type="protein sequence ID" value="EHK40318.1"/>
    <property type="molecule type" value="Genomic_DNA"/>
</dbReference>
<dbReference type="HOGENOM" id="CLU_1610989_0_0_1"/>
<dbReference type="AlphaFoldDB" id="G9P9J6"/>
<organism evidence="1 2">
    <name type="scientific">Hypocrea atroviridis (strain ATCC 20476 / IMI 206040)</name>
    <name type="common">Trichoderma atroviride</name>
    <dbReference type="NCBI Taxonomy" id="452589"/>
    <lineage>
        <taxon>Eukaryota</taxon>
        <taxon>Fungi</taxon>
        <taxon>Dikarya</taxon>
        <taxon>Ascomycota</taxon>
        <taxon>Pezizomycotina</taxon>
        <taxon>Sordariomycetes</taxon>
        <taxon>Hypocreomycetidae</taxon>
        <taxon>Hypocreales</taxon>
        <taxon>Hypocreaceae</taxon>
        <taxon>Trichoderma</taxon>
    </lineage>
</organism>
<protein>
    <submittedName>
        <fullName evidence="1">Uncharacterized protein</fullName>
    </submittedName>
</protein>
<gene>
    <name evidence="1" type="ORF">TRIATDRAFT_302707</name>
</gene>
<evidence type="ECO:0000313" key="2">
    <source>
        <dbReference type="Proteomes" id="UP000005426"/>
    </source>
</evidence>
<name>G9P9J6_HYPAI</name>